<evidence type="ECO:0000313" key="1">
    <source>
        <dbReference type="EMBL" id="MFH4979028.1"/>
    </source>
</evidence>
<dbReference type="AlphaFoldDB" id="A0ABD6EGA9"/>
<name>A0ABD6EGA9_9BILA</name>
<dbReference type="EMBL" id="JBGFUD010003765">
    <property type="protein sequence ID" value="MFH4979028.1"/>
    <property type="molecule type" value="Genomic_DNA"/>
</dbReference>
<keyword evidence="2" id="KW-1185">Reference proteome</keyword>
<comment type="caution">
    <text evidence="1">The sequence shown here is derived from an EMBL/GenBank/DDBJ whole genome shotgun (WGS) entry which is preliminary data.</text>
</comment>
<accession>A0ABD6EGA9</accession>
<dbReference type="Proteomes" id="UP001608902">
    <property type="component" value="Unassembled WGS sequence"/>
</dbReference>
<protein>
    <recommendedName>
        <fullName evidence="3">Pentatricopeptide repeat-containing protein</fullName>
    </recommendedName>
</protein>
<evidence type="ECO:0000313" key="2">
    <source>
        <dbReference type="Proteomes" id="UP001608902"/>
    </source>
</evidence>
<gene>
    <name evidence="1" type="ORF">AB6A40_005737</name>
</gene>
<evidence type="ECO:0008006" key="3">
    <source>
        <dbReference type="Google" id="ProtNLM"/>
    </source>
</evidence>
<reference evidence="1 2" key="1">
    <citation type="submission" date="2024-08" db="EMBL/GenBank/DDBJ databases">
        <title>Gnathostoma spinigerum genome.</title>
        <authorList>
            <person name="Gonzalez-Bertolin B."/>
            <person name="Monzon S."/>
            <person name="Zaballos A."/>
            <person name="Jimenez P."/>
            <person name="Dekumyoy P."/>
            <person name="Varona S."/>
            <person name="Cuesta I."/>
            <person name="Sumanam S."/>
            <person name="Adisakwattana P."/>
            <person name="Gasser R.B."/>
            <person name="Hernandez-Gonzalez A."/>
            <person name="Young N.D."/>
            <person name="Perteguer M.J."/>
        </authorList>
    </citation>
    <scope>NUCLEOTIDE SEQUENCE [LARGE SCALE GENOMIC DNA]</scope>
    <source>
        <strain evidence="1">AL3</strain>
        <tissue evidence="1">Liver</tissue>
    </source>
</reference>
<sequence>MQTVNGGHLEYFEYGTSMIIYNRIATVTNNEHFRTALKFLLFRIAMVMGDSRKMEHFAKEISLLPGSDQNLISFLMSVFHGNFSSAEEHLKEIAARGDKITNTNNTAVCKMYNGGATAAYDLLRKYDGSHCKPSIMNLMTIADLIVCDSTKEKIAFFTDNLDRLLDMSDLLTLKVSK</sequence>
<proteinExistence type="predicted"/>
<organism evidence="1 2">
    <name type="scientific">Gnathostoma spinigerum</name>
    <dbReference type="NCBI Taxonomy" id="75299"/>
    <lineage>
        <taxon>Eukaryota</taxon>
        <taxon>Metazoa</taxon>
        <taxon>Ecdysozoa</taxon>
        <taxon>Nematoda</taxon>
        <taxon>Chromadorea</taxon>
        <taxon>Rhabditida</taxon>
        <taxon>Spirurina</taxon>
        <taxon>Gnathostomatomorpha</taxon>
        <taxon>Gnathostomatoidea</taxon>
        <taxon>Gnathostomatidae</taxon>
        <taxon>Gnathostoma</taxon>
    </lineage>
</organism>